<accession>A0A0G1VWI4</accession>
<dbReference type="AlphaFoldDB" id="A0A0G1VWI4"/>
<organism evidence="2 3">
    <name type="scientific">Candidatus Nomurabacteria bacterium GW2011_GWB1_47_6</name>
    <dbReference type="NCBI Taxonomy" id="1618749"/>
    <lineage>
        <taxon>Bacteria</taxon>
        <taxon>Candidatus Nomuraibacteriota</taxon>
    </lineage>
</organism>
<comment type="caution">
    <text evidence="2">The sequence shown here is derived from an EMBL/GenBank/DDBJ whole genome shotgun (WGS) entry which is preliminary data.</text>
</comment>
<name>A0A0G1VWI4_9BACT</name>
<dbReference type="InterPro" id="IPR004042">
    <property type="entry name" value="Intein_endonuc_central"/>
</dbReference>
<dbReference type="GO" id="GO:0004519">
    <property type="term" value="F:endonuclease activity"/>
    <property type="evidence" value="ECO:0007669"/>
    <property type="project" value="InterPro"/>
</dbReference>
<protein>
    <recommendedName>
        <fullName evidence="1">DOD-type homing endonuclease domain-containing protein</fullName>
    </recommendedName>
</protein>
<dbReference type="Gene3D" id="3.10.28.10">
    <property type="entry name" value="Homing endonucleases"/>
    <property type="match status" value="1"/>
</dbReference>
<dbReference type="PROSITE" id="PS50819">
    <property type="entry name" value="INTEIN_ENDONUCLEASE"/>
    <property type="match status" value="1"/>
</dbReference>
<sequence length="223" mass="25769">MAYILGYIFADGSLENSPYIRGKYLRITSTDESSIINLKSILSSKHKIIKTLPDNNHKPDYLLRIGSHKIFNDLKKYGLHPHKSLTMMFPNPPKKYLGDFIRGYFDGDGCIHLERIKGGSIKCVRVIFTSGSIKFLSRLAEILTSRILLTVRKIYKGTRSYQLRYNTRDSEKLFVLMYKNTDGIFMERKFNIFCEYLKSKPNKNIGKSIKNILRYHNGLVAKG</sequence>
<dbReference type="InterPro" id="IPR004860">
    <property type="entry name" value="LAGLIDADG_dom"/>
</dbReference>
<evidence type="ECO:0000259" key="1">
    <source>
        <dbReference type="PROSITE" id="PS50819"/>
    </source>
</evidence>
<evidence type="ECO:0000313" key="3">
    <source>
        <dbReference type="Proteomes" id="UP000034879"/>
    </source>
</evidence>
<feature type="domain" description="DOD-type homing endonuclease" evidence="1">
    <location>
        <begin position="4"/>
        <end position="148"/>
    </location>
</feature>
<reference evidence="2 3" key="1">
    <citation type="journal article" date="2015" name="Nature">
        <title>rRNA introns, odd ribosomes, and small enigmatic genomes across a large radiation of phyla.</title>
        <authorList>
            <person name="Brown C.T."/>
            <person name="Hug L.A."/>
            <person name="Thomas B.C."/>
            <person name="Sharon I."/>
            <person name="Castelle C.J."/>
            <person name="Singh A."/>
            <person name="Wilkins M.J."/>
            <person name="Williams K.H."/>
            <person name="Banfield J.F."/>
        </authorList>
    </citation>
    <scope>NUCLEOTIDE SEQUENCE [LARGE SCALE GENOMIC DNA]</scope>
</reference>
<evidence type="ECO:0000313" key="2">
    <source>
        <dbReference type="EMBL" id="KKU74440.1"/>
    </source>
</evidence>
<dbReference type="GO" id="GO:0016539">
    <property type="term" value="P:intein-mediated protein splicing"/>
    <property type="evidence" value="ECO:0007669"/>
    <property type="project" value="InterPro"/>
</dbReference>
<dbReference type="PRINTS" id="PR00379">
    <property type="entry name" value="INTEIN"/>
</dbReference>
<dbReference type="Pfam" id="PF14528">
    <property type="entry name" value="LAGLIDADG_3"/>
    <property type="match status" value="1"/>
</dbReference>
<proteinExistence type="predicted"/>
<dbReference type="InterPro" id="IPR027434">
    <property type="entry name" value="Homing_endonucl"/>
</dbReference>
<gene>
    <name evidence="2" type="ORF">UY01_C0035G0001</name>
</gene>
<dbReference type="InterPro" id="IPR006142">
    <property type="entry name" value="INTEIN"/>
</dbReference>
<dbReference type="Proteomes" id="UP000034879">
    <property type="component" value="Unassembled WGS sequence"/>
</dbReference>
<dbReference type="EMBL" id="LCOJ01000035">
    <property type="protein sequence ID" value="KKU74440.1"/>
    <property type="molecule type" value="Genomic_DNA"/>
</dbReference>
<dbReference type="SUPFAM" id="SSF55608">
    <property type="entry name" value="Homing endonucleases"/>
    <property type="match status" value="2"/>
</dbReference>